<dbReference type="PRINTS" id="PR00437">
    <property type="entry name" value="SMALLCYTKCXC"/>
</dbReference>
<dbReference type="InterPro" id="IPR001089">
    <property type="entry name" value="Chemokine_CXC"/>
</dbReference>
<reference evidence="5" key="3">
    <citation type="submission" date="2025-09" db="UniProtKB">
        <authorList>
            <consortium name="Ensembl"/>
        </authorList>
    </citation>
    <scope>IDENTIFICATION</scope>
</reference>
<dbReference type="SUPFAM" id="SSF54117">
    <property type="entry name" value="Interleukin 8-like chemokines"/>
    <property type="match status" value="1"/>
</dbReference>
<keyword evidence="3" id="KW-0732">Signal</keyword>
<feature type="chain" id="PRO_5041307124" description="Chemokine interleukin-8-like domain-containing protein" evidence="3">
    <location>
        <begin position="22"/>
        <end position="94"/>
    </location>
</feature>
<protein>
    <recommendedName>
        <fullName evidence="4">Chemokine interleukin-8-like domain-containing protein</fullName>
    </recommendedName>
</protein>
<reference evidence="6" key="1">
    <citation type="journal article" date="2017" name="PLoS ONE">
        <title>The Agassiz's desert tortoise genome provides a resource for the conservation of a threatened species.</title>
        <authorList>
            <person name="Tollis M."/>
            <person name="DeNardo D.F."/>
            <person name="Cornelius J.A."/>
            <person name="Dolby G.A."/>
            <person name="Edwards T."/>
            <person name="Henen B.T."/>
            <person name="Karl A.E."/>
            <person name="Murphy R.W."/>
            <person name="Kusumi K."/>
        </authorList>
    </citation>
    <scope>NUCLEOTIDE SEQUENCE [LARGE SCALE GENOMIC DNA]</scope>
</reference>
<dbReference type="InterPro" id="IPR001811">
    <property type="entry name" value="Chemokine_IL8-like_dom"/>
</dbReference>
<dbReference type="CDD" id="cd00273">
    <property type="entry name" value="Chemokine_CXC"/>
    <property type="match status" value="1"/>
</dbReference>
<dbReference type="InterPro" id="IPR036048">
    <property type="entry name" value="Interleukin_8-like_sf"/>
</dbReference>
<accession>A0A452IF20</accession>
<comment type="similarity">
    <text evidence="1">Belongs to the intercrine alpha (chemokine CxC) family.</text>
</comment>
<feature type="domain" description="Chemokine interleukin-8-like" evidence="4">
    <location>
        <begin position="28"/>
        <end position="64"/>
    </location>
</feature>
<dbReference type="Pfam" id="PF00048">
    <property type="entry name" value="IL8"/>
    <property type="match status" value="1"/>
</dbReference>
<evidence type="ECO:0000313" key="5">
    <source>
        <dbReference type="Ensembl" id="ENSGAGP00000026528.1"/>
    </source>
</evidence>
<dbReference type="Gene3D" id="2.40.50.40">
    <property type="match status" value="1"/>
</dbReference>
<evidence type="ECO:0000259" key="4">
    <source>
        <dbReference type="Pfam" id="PF00048"/>
    </source>
</evidence>
<proteinExistence type="inferred from homology"/>
<keyword evidence="6" id="KW-1185">Reference proteome</keyword>
<dbReference type="Proteomes" id="UP000291020">
    <property type="component" value="Unassembled WGS sequence"/>
</dbReference>
<organism evidence="5 6">
    <name type="scientific">Gopherus agassizii</name>
    <name type="common">Agassiz's desert tortoise</name>
    <dbReference type="NCBI Taxonomy" id="38772"/>
    <lineage>
        <taxon>Eukaryota</taxon>
        <taxon>Metazoa</taxon>
        <taxon>Chordata</taxon>
        <taxon>Craniata</taxon>
        <taxon>Vertebrata</taxon>
        <taxon>Euteleostomi</taxon>
        <taxon>Archelosauria</taxon>
        <taxon>Testudinata</taxon>
        <taxon>Testudines</taxon>
        <taxon>Cryptodira</taxon>
        <taxon>Durocryptodira</taxon>
        <taxon>Testudinoidea</taxon>
        <taxon>Testudinidae</taxon>
        <taxon>Gopherus</taxon>
    </lineage>
</organism>
<sequence>MNGKLVVAILALFLIYAVVLARMGNELRCQCIDLHSKFIPPRSIRDVKLTPSGPHCQNTEIIAYFLILLHNYKINWTRNIVPTFQYRIQSRTNK</sequence>
<dbReference type="PRINTS" id="PR00436">
    <property type="entry name" value="INTERLEUKIN8"/>
</dbReference>
<evidence type="ECO:0000256" key="1">
    <source>
        <dbReference type="ARBA" id="ARBA00010665"/>
    </source>
</evidence>
<dbReference type="GO" id="GO:0005615">
    <property type="term" value="C:extracellular space"/>
    <property type="evidence" value="ECO:0007669"/>
    <property type="project" value="UniProtKB-KW"/>
</dbReference>
<dbReference type="Ensembl" id="ENSGAGT00000030155.1">
    <property type="protein sequence ID" value="ENSGAGP00000026528.1"/>
    <property type="gene ID" value="ENSGAGG00000019335.1"/>
</dbReference>
<dbReference type="GO" id="GO:0008009">
    <property type="term" value="F:chemokine activity"/>
    <property type="evidence" value="ECO:0007669"/>
    <property type="project" value="InterPro"/>
</dbReference>
<reference evidence="5" key="2">
    <citation type="submission" date="2025-08" db="UniProtKB">
        <authorList>
            <consortium name="Ensembl"/>
        </authorList>
    </citation>
    <scope>IDENTIFICATION</scope>
</reference>
<dbReference type="InterPro" id="IPR033899">
    <property type="entry name" value="CXC_Chemokine_domain"/>
</dbReference>
<dbReference type="GO" id="GO:0006952">
    <property type="term" value="P:defense response"/>
    <property type="evidence" value="ECO:0007669"/>
    <property type="project" value="InterPro"/>
</dbReference>
<evidence type="ECO:0000256" key="3">
    <source>
        <dbReference type="SAM" id="SignalP"/>
    </source>
</evidence>
<evidence type="ECO:0000313" key="6">
    <source>
        <dbReference type="Proteomes" id="UP000291020"/>
    </source>
</evidence>
<dbReference type="AlphaFoldDB" id="A0A452IF20"/>
<dbReference type="GO" id="GO:0006955">
    <property type="term" value="P:immune response"/>
    <property type="evidence" value="ECO:0007669"/>
    <property type="project" value="InterPro"/>
</dbReference>
<keyword evidence="2" id="KW-0202">Cytokine</keyword>
<name>A0A452IF20_9SAUR</name>
<evidence type="ECO:0000256" key="2">
    <source>
        <dbReference type="ARBA" id="ARBA00022514"/>
    </source>
</evidence>
<feature type="signal peptide" evidence="3">
    <location>
        <begin position="1"/>
        <end position="21"/>
    </location>
</feature>